<keyword evidence="3" id="KW-1185">Reference proteome</keyword>
<protein>
    <submittedName>
        <fullName evidence="2">Uncharacterized protein</fullName>
    </submittedName>
</protein>
<dbReference type="EMBL" id="JBEDUW010000003">
    <property type="protein sequence ID" value="KAK9939742.1"/>
    <property type="molecule type" value="Genomic_DNA"/>
</dbReference>
<feature type="region of interest" description="Disordered" evidence="1">
    <location>
        <begin position="1"/>
        <end position="20"/>
    </location>
</feature>
<sequence length="300" mass="32025">MACLTDQSSPSKLHSISQSEPSLIHQQCHRANSLITTAITSSQLQPHFTICSLYPIHPPTSTKPCSPSQPKPANHQSSPPPWLPISVHLQTSITPIVKAHTSTACNSHHHHNHFTNQTHGNSSAPIHINFNHPLQIVIAAALPCPTCASLSHGLSSSLSLRRHRRNPPSKSLTLRPNGLTKAPPQHPLPCLTFSDQPLHSPESSCTSVVTAAAPQSSTVSLRRAADGSARRKRKQQQPAASGPLSGADVHTGSSVQFSFAVDDIKSPKSHLEAAINEERSISAREAVVVQQAAETVAAVE</sequence>
<evidence type="ECO:0000313" key="3">
    <source>
        <dbReference type="Proteomes" id="UP001457282"/>
    </source>
</evidence>
<evidence type="ECO:0000256" key="1">
    <source>
        <dbReference type="SAM" id="MobiDB-lite"/>
    </source>
</evidence>
<feature type="compositionally biased region" description="Polar residues" evidence="1">
    <location>
        <begin position="193"/>
        <end position="220"/>
    </location>
</feature>
<feature type="region of interest" description="Disordered" evidence="1">
    <location>
        <begin position="62"/>
        <end position="83"/>
    </location>
</feature>
<comment type="caution">
    <text evidence="2">The sequence shown here is derived from an EMBL/GenBank/DDBJ whole genome shotgun (WGS) entry which is preliminary data.</text>
</comment>
<feature type="region of interest" description="Disordered" evidence="1">
    <location>
        <begin position="155"/>
        <end position="249"/>
    </location>
</feature>
<organism evidence="2 3">
    <name type="scientific">Rubus argutus</name>
    <name type="common">Southern blackberry</name>
    <dbReference type="NCBI Taxonomy" id="59490"/>
    <lineage>
        <taxon>Eukaryota</taxon>
        <taxon>Viridiplantae</taxon>
        <taxon>Streptophyta</taxon>
        <taxon>Embryophyta</taxon>
        <taxon>Tracheophyta</taxon>
        <taxon>Spermatophyta</taxon>
        <taxon>Magnoliopsida</taxon>
        <taxon>eudicotyledons</taxon>
        <taxon>Gunneridae</taxon>
        <taxon>Pentapetalae</taxon>
        <taxon>rosids</taxon>
        <taxon>fabids</taxon>
        <taxon>Rosales</taxon>
        <taxon>Rosaceae</taxon>
        <taxon>Rosoideae</taxon>
        <taxon>Rosoideae incertae sedis</taxon>
        <taxon>Rubus</taxon>
    </lineage>
</organism>
<proteinExistence type="predicted"/>
<evidence type="ECO:0000313" key="2">
    <source>
        <dbReference type="EMBL" id="KAK9939742.1"/>
    </source>
</evidence>
<gene>
    <name evidence="2" type="ORF">M0R45_016431</name>
</gene>
<name>A0AAW1XT22_RUBAR</name>
<accession>A0AAW1XT22</accession>
<dbReference type="AlphaFoldDB" id="A0AAW1XT22"/>
<reference evidence="2 3" key="1">
    <citation type="journal article" date="2023" name="G3 (Bethesda)">
        <title>A chromosome-length genome assembly and annotation of blackberry (Rubus argutus, cv. 'Hillquist').</title>
        <authorList>
            <person name="Bruna T."/>
            <person name="Aryal R."/>
            <person name="Dudchenko O."/>
            <person name="Sargent D.J."/>
            <person name="Mead D."/>
            <person name="Buti M."/>
            <person name="Cavallini A."/>
            <person name="Hytonen T."/>
            <person name="Andres J."/>
            <person name="Pham M."/>
            <person name="Weisz D."/>
            <person name="Mascagni F."/>
            <person name="Usai G."/>
            <person name="Natali L."/>
            <person name="Bassil N."/>
            <person name="Fernandez G.E."/>
            <person name="Lomsadze A."/>
            <person name="Armour M."/>
            <person name="Olukolu B."/>
            <person name="Poorten T."/>
            <person name="Britton C."/>
            <person name="Davik J."/>
            <person name="Ashrafi H."/>
            <person name="Aiden E.L."/>
            <person name="Borodovsky M."/>
            <person name="Worthington M."/>
        </authorList>
    </citation>
    <scope>NUCLEOTIDE SEQUENCE [LARGE SCALE GENOMIC DNA]</scope>
    <source>
        <strain evidence="2">PI 553951</strain>
    </source>
</reference>
<dbReference type="Proteomes" id="UP001457282">
    <property type="component" value="Unassembled WGS sequence"/>
</dbReference>